<keyword evidence="1" id="KW-1185">Reference proteome</keyword>
<accession>A0A915HN49</accession>
<name>A0A915HN49_ROMCU</name>
<sequence length="95" mass="10688">MDVATINNEMAKMPSVPLLEEFNNYFTDNITNLLKDASQDNQNILDQYQGSASGLVYNRSSGIQFLVGHLDGISSTFKQTGMVINLWYHALTEQR</sequence>
<dbReference type="WBParaSite" id="nRc.2.0.1.t03373-RA">
    <property type="protein sequence ID" value="nRc.2.0.1.t03373-RA"/>
    <property type="gene ID" value="nRc.2.0.1.g03373"/>
</dbReference>
<protein>
    <submittedName>
        <fullName evidence="2">Uncharacterized protein</fullName>
    </submittedName>
</protein>
<dbReference type="AlphaFoldDB" id="A0A915HN49"/>
<organism evidence="1 2">
    <name type="scientific">Romanomermis culicivorax</name>
    <name type="common">Nematode worm</name>
    <dbReference type="NCBI Taxonomy" id="13658"/>
    <lineage>
        <taxon>Eukaryota</taxon>
        <taxon>Metazoa</taxon>
        <taxon>Ecdysozoa</taxon>
        <taxon>Nematoda</taxon>
        <taxon>Enoplea</taxon>
        <taxon>Dorylaimia</taxon>
        <taxon>Mermithida</taxon>
        <taxon>Mermithoidea</taxon>
        <taxon>Mermithidae</taxon>
        <taxon>Romanomermis</taxon>
    </lineage>
</organism>
<evidence type="ECO:0000313" key="2">
    <source>
        <dbReference type="WBParaSite" id="nRc.2.0.1.t03373-RA"/>
    </source>
</evidence>
<dbReference type="Proteomes" id="UP000887565">
    <property type="component" value="Unplaced"/>
</dbReference>
<proteinExistence type="predicted"/>
<evidence type="ECO:0000313" key="1">
    <source>
        <dbReference type="Proteomes" id="UP000887565"/>
    </source>
</evidence>
<reference evidence="2" key="1">
    <citation type="submission" date="2022-11" db="UniProtKB">
        <authorList>
            <consortium name="WormBaseParasite"/>
        </authorList>
    </citation>
    <scope>IDENTIFICATION</scope>
</reference>